<dbReference type="NCBIfam" id="TIGR00012">
    <property type="entry name" value="L29"/>
    <property type="match status" value="1"/>
</dbReference>
<gene>
    <name evidence="5 6" type="primary">rpmC</name>
    <name evidence="6" type="ORF">COU33_04705</name>
</gene>
<evidence type="ECO:0000256" key="2">
    <source>
        <dbReference type="ARBA" id="ARBA00022980"/>
    </source>
</evidence>
<dbReference type="Proteomes" id="UP000229362">
    <property type="component" value="Unassembled WGS sequence"/>
</dbReference>
<evidence type="ECO:0000313" key="6">
    <source>
        <dbReference type="EMBL" id="PIT86167.1"/>
    </source>
</evidence>
<evidence type="ECO:0000313" key="7">
    <source>
        <dbReference type="Proteomes" id="UP000229362"/>
    </source>
</evidence>
<accession>A0A2M6W036</accession>
<dbReference type="HAMAP" id="MF_00374">
    <property type="entry name" value="Ribosomal_uL29"/>
    <property type="match status" value="1"/>
</dbReference>
<dbReference type="InterPro" id="IPR001854">
    <property type="entry name" value="Ribosomal_uL29"/>
</dbReference>
<dbReference type="InterPro" id="IPR036049">
    <property type="entry name" value="Ribosomal_uL29_sf"/>
</dbReference>
<dbReference type="GO" id="GO:0005840">
    <property type="term" value="C:ribosome"/>
    <property type="evidence" value="ECO:0007669"/>
    <property type="project" value="UniProtKB-KW"/>
</dbReference>
<name>A0A2M6W036_9BACT</name>
<evidence type="ECO:0000256" key="4">
    <source>
        <dbReference type="ARBA" id="ARBA00035204"/>
    </source>
</evidence>
<organism evidence="6 7">
    <name type="scientific">Candidatus Magasanikbacteria bacterium CG10_big_fil_rev_8_21_14_0_10_43_6</name>
    <dbReference type="NCBI Taxonomy" id="1974650"/>
    <lineage>
        <taxon>Bacteria</taxon>
        <taxon>Candidatus Magasanikiibacteriota</taxon>
    </lineage>
</organism>
<dbReference type="Gene3D" id="1.10.287.310">
    <property type="match status" value="1"/>
</dbReference>
<sequence>MEFSDLQQKTDKELREVLGEQRAHLRTLRFKVSERQLKQVHEITKTKKIIARILMALTKRSQTTHDDTQDA</sequence>
<comment type="similarity">
    <text evidence="1 5">Belongs to the universal ribosomal protein uL29 family.</text>
</comment>
<dbReference type="GO" id="GO:0003735">
    <property type="term" value="F:structural constituent of ribosome"/>
    <property type="evidence" value="ECO:0007669"/>
    <property type="project" value="InterPro"/>
</dbReference>
<dbReference type="GO" id="GO:1990904">
    <property type="term" value="C:ribonucleoprotein complex"/>
    <property type="evidence" value="ECO:0007669"/>
    <property type="project" value="UniProtKB-KW"/>
</dbReference>
<dbReference type="SUPFAM" id="SSF46561">
    <property type="entry name" value="Ribosomal protein L29 (L29p)"/>
    <property type="match status" value="1"/>
</dbReference>
<reference evidence="7" key="1">
    <citation type="submission" date="2017-09" db="EMBL/GenBank/DDBJ databases">
        <title>Depth-based differentiation of microbial function through sediment-hosted aquifers and enrichment of novel symbionts in the deep terrestrial subsurface.</title>
        <authorList>
            <person name="Probst A.J."/>
            <person name="Ladd B."/>
            <person name="Jarett J.K."/>
            <person name="Geller-Mcgrath D.E."/>
            <person name="Sieber C.M.K."/>
            <person name="Emerson J.B."/>
            <person name="Anantharaman K."/>
            <person name="Thomas B.C."/>
            <person name="Malmstrom R."/>
            <person name="Stieglmeier M."/>
            <person name="Klingl A."/>
            <person name="Woyke T."/>
            <person name="Ryan C.M."/>
            <person name="Banfield J.F."/>
        </authorList>
    </citation>
    <scope>NUCLEOTIDE SEQUENCE [LARGE SCALE GENOMIC DNA]</scope>
</reference>
<evidence type="ECO:0000256" key="3">
    <source>
        <dbReference type="ARBA" id="ARBA00023274"/>
    </source>
</evidence>
<keyword evidence="3 5" id="KW-0687">Ribonucleoprotein</keyword>
<dbReference type="Pfam" id="PF00831">
    <property type="entry name" value="Ribosomal_L29"/>
    <property type="match status" value="1"/>
</dbReference>
<comment type="caution">
    <text evidence="6">The sequence shown here is derived from an EMBL/GenBank/DDBJ whole genome shotgun (WGS) entry which is preliminary data.</text>
</comment>
<evidence type="ECO:0000256" key="5">
    <source>
        <dbReference type="HAMAP-Rule" id="MF_00374"/>
    </source>
</evidence>
<proteinExistence type="inferred from homology"/>
<dbReference type="GO" id="GO:0006412">
    <property type="term" value="P:translation"/>
    <property type="evidence" value="ECO:0007669"/>
    <property type="project" value="UniProtKB-UniRule"/>
</dbReference>
<evidence type="ECO:0000256" key="1">
    <source>
        <dbReference type="ARBA" id="ARBA00009254"/>
    </source>
</evidence>
<dbReference type="AlphaFoldDB" id="A0A2M6W036"/>
<keyword evidence="2 5" id="KW-0689">Ribosomal protein</keyword>
<protein>
    <recommendedName>
        <fullName evidence="4 5">Large ribosomal subunit protein uL29</fullName>
    </recommendedName>
</protein>
<dbReference type="EMBL" id="PFBZ01000199">
    <property type="protein sequence ID" value="PIT86167.1"/>
    <property type="molecule type" value="Genomic_DNA"/>
</dbReference>